<gene>
    <name evidence="3" type="ORF">EWB00_010696</name>
</gene>
<evidence type="ECO:0000313" key="3">
    <source>
        <dbReference type="EMBL" id="TNN18029.1"/>
    </source>
</evidence>
<name>A0A4Z2DNK7_SCHJA</name>
<feature type="transmembrane region" description="Helical" evidence="2">
    <location>
        <begin position="558"/>
        <end position="578"/>
    </location>
</feature>
<proteinExistence type="predicted"/>
<sequence>MQSTENILLLSSVDLINNDTFNQSLTETLLVNDTYTQTTVNYYNIVTSNVKDALSTLTTLSVHHDHTVGYSEFACVRSELSEPDFQLYACSGSKITSWIASVFLITMSIFGIIKCLTSHGVLNIFDLRRNGVSFPKRPEFFVLICSSLPLVFSVLSRPLFTPLSPTHKYFILGWGMAQTRFFFDLFTRTAAIYHLVYWVYRTPIINLIWRVFFLGKVHCIRLRDETKRLTKPRKPTVKSEKSLPRRYGKHQPAGRGRTSEWGYTDKRRKSRSNRSTRGAVETSVTTPISASVNTLTSTNEPNNATNQVANSAGANLIAPQPLFIGQNNILGSPNQLPGMMPNLNSLMNPYGQMIPQNMMVMPNNYNLFNSGPTGQPQQDQQPNPYAMNMGYGMVYGMPMNVNNYINQVNGYNPPNFMYPMNGQMNSDIPNDPTNNVISTDKTSNNETSEKVALVKIKPKTEIPLPTKQFLYYCKRILPGCIYILSFLITLPSITAFESFEEDGMILARCTTMCRSYFYYDLVVLITLPTISVIIAFYYSALSKKQINGEMKMTYRLRCYYVTFILLNIPMFVLMLTSIGFRLSEKPYRNIYGTGILIAMTAYHTNFALKPTIYTTGCNCICCSNDCLIRYPRIGRIIVSFTTPVAIKDKEALLEGIVIPVRIDK</sequence>
<accession>A0A4Z2DNK7</accession>
<feature type="transmembrane region" description="Helical" evidence="2">
    <location>
        <begin position="590"/>
        <end position="608"/>
    </location>
</feature>
<evidence type="ECO:0000313" key="4">
    <source>
        <dbReference type="Proteomes" id="UP000311919"/>
    </source>
</evidence>
<keyword evidence="2" id="KW-0812">Transmembrane</keyword>
<evidence type="ECO:0000256" key="1">
    <source>
        <dbReference type="SAM" id="MobiDB-lite"/>
    </source>
</evidence>
<feature type="transmembrane region" description="Helical" evidence="2">
    <location>
        <begin position="516"/>
        <end position="538"/>
    </location>
</feature>
<dbReference type="OrthoDB" id="6238674at2759"/>
<feature type="transmembrane region" description="Helical" evidence="2">
    <location>
        <begin position="476"/>
        <end position="496"/>
    </location>
</feature>
<dbReference type="EMBL" id="SKCS01000084">
    <property type="protein sequence ID" value="TNN18029.1"/>
    <property type="molecule type" value="Genomic_DNA"/>
</dbReference>
<comment type="caution">
    <text evidence="3">The sequence shown here is derived from an EMBL/GenBank/DDBJ whole genome shotgun (WGS) entry which is preliminary data.</text>
</comment>
<keyword evidence="2" id="KW-1133">Transmembrane helix</keyword>
<keyword evidence="2" id="KW-0472">Membrane</keyword>
<dbReference type="AlphaFoldDB" id="A0A4Z2DNK7"/>
<organism evidence="3 4">
    <name type="scientific">Schistosoma japonicum</name>
    <name type="common">Blood fluke</name>
    <dbReference type="NCBI Taxonomy" id="6182"/>
    <lineage>
        <taxon>Eukaryota</taxon>
        <taxon>Metazoa</taxon>
        <taxon>Spiralia</taxon>
        <taxon>Lophotrochozoa</taxon>
        <taxon>Platyhelminthes</taxon>
        <taxon>Trematoda</taxon>
        <taxon>Digenea</taxon>
        <taxon>Strigeidida</taxon>
        <taxon>Schistosomatoidea</taxon>
        <taxon>Schistosomatidae</taxon>
        <taxon>Schistosoma</taxon>
    </lineage>
</organism>
<feature type="transmembrane region" description="Helical" evidence="2">
    <location>
        <begin position="140"/>
        <end position="160"/>
    </location>
</feature>
<dbReference type="Proteomes" id="UP000311919">
    <property type="component" value="Unassembled WGS sequence"/>
</dbReference>
<feature type="transmembrane region" description="Helical" evidence="2">
    <location>
        <begin position="98"/>
        <end position="119"/>
    </location>
</feature>
<reference evidence="3 4" key="1">
    <citation type="submission" date="2019-03" db="EMBL/GenBank/DDBJ databases">
        <title>An improved genome assembly of the fluke Schistosoma japonicum.</title>
        <authorList>
            <person name="Hu W."/>
            <person name="Luo F."/>
            <person name="Yin M."/>
            <person name="Mo X."/>
            <person name="Sun C."/>
            <person name="Wu Q."/>
            <person name="Zhu B."/>
            <person name="Xiang M."/>
            <person name="Wang J."/>
            <person name="Wang Y."/>
            <person name="Zhang T."/>
            <person name="Xu B."/>
            <person name="Zheng H."/>
            <person name="Feng Z."/>
        </authorList>
    </citation>
    <scope>NUCLEOTIDE SEQUENCE [LARGE SCALE GENOMIC DNA]</scope>
    <source>
        <strain evidence="3">HuSjv2</strain>
        <tissue evidence="3">Worms</tissue>
    </source>
</reference>
<keyword evidence="4" id="KW-1185">Reference proteome</keyword>
<feature type="region of interest" description="Disordered" evidence="1">
    <location>
        <begin position="230"/>
        <end position="286"/>
    </location>
</feature>
<evidence type="ECO:0000256" key="2">
    <source>
        <dbReference type="SAM" id="Phobius"/>
    </source>
</evidence>
<protein>
    <submittedName>
        <fullName evidence="3">Uncharacterized protein</fullName>
    </submittedName>
</protein>
<dbReference type="Gene3D" id="1.20.1070.10">
    <property type="entry name" value="Rhodopsin 7-helix transmembrane proteins"/>
    <property type="match status" value="1"/>
</dbReference>